<feature type="signal peptide" evidence="6">
    <location>
        <begin position="1"/>
        <end position="24"/>
    </location>
</feature>
<accession>A0ABV8PN03</accession>
<comment type="subcellular location">
    <subcellularLocation>
        <location evidence="1">Cell outer membrane</location>
    </subcellularLocation>
</comment>
<keyword evidence="3 6" id="KW-0732">Signal</keyword>
<evidence type="ECO:0000256" key="5">
    <source>
        <dbReference type="ARBA" id="ARBA00023237"/>
    </source>
</evidence>
<comment type="caution">
    <text evidence="9">The sequence shown here is derived from an EMBL/GenBank/DDBJ whole genome shotgun (WGS) entry which is preliminary data.</text>
</comment>
<proteinExistence type="inferred from homology"/>
<reference evidence="10" key="1">
    <citation type="journal article" date="2019" name="Int. J. Syst. Evol. Microbiol.">
        <title>The Global Catalogue of Microorganisms (GCM) 10K type strain sequencing project: providing services to taxonomists for standard genome sequencing and annotation.</title>
        <authorList>
            <consortium name="The Broad Institute Genomics Platform"/>
            <consortium name="The Broad Institute Genome Sequencing Center for Infectious Disease"/>
            <person name="Wu L."/>
            <person name="Ma J."/>
        </authorList>
    </citation>
    <scope>NUCLEOTIDE SEQUENCE [LARGE SCALE GENOMIC DNA]</scope>
    <source>
        <strain evidence="10">CGMCC 1.15774</strain>
    </source>
</reference>
<gene>
    <name evidence="9" type="ORF">ACFOWS_10975</name>
</gene>
<evidence type="ECO:0000259" key="7">
    <source>
        <dbReference type="Pfam" id="PF07980"/>
    </source>
</evidence>
<dbReference type="InterPro" id="IPR011990">
    <property type="entry name" value="TPR-like_helical_dom_sf"/>
</dbReference>
<dbReference type="Proteomes" id="UP001595841">
    <property type="component" value="Unassembled WGS sequence"/>
</dbReference>
<evidence type="ECO:0000256" key="6">
    <source>
        <dbReference type="SAM" id="SignalP"/>
    </source>
</evidence>
<evidence type="ECO:0000256" key="4">
    <source>
        <dbReference type="ARBA" id="ARBA00023136"/>
    </source>
</evidence>
<dbReference type="SUPFAM" id="SSF48452">
    <property type="entry name" value="TPR-like"/>
    <property type="match status" value="1"/>
</dbReference>
<dbReference type="InterPro" id="IPR033985">
    <property type="entry name" value="SusD-like_N"/>
</dbReference>
<dbReference type="EMBL" id="JBHSCL010000004">
    <property type="protein sequence ID" value="MFC4220661.1"/>
    <property type="molecule type" value="Genomic_DNA"/>
</dbReference>
<evidence type="ECO:0000256" key="2">
    <source>
        <dbReference type="ARBA" id="ARBA00006275"/>
    </source>
</evidence>
<feature type="chain" id="PRO_5046556317" evidence="6">
    <location>
        <begin position="25"/>
        <end position="536"/>
    </location>
</feature>
<evidence type="ECO:0000313" key="9">
    <source>
        <dbReference type="EMBL" id="MFC4220661.1"/>
    </source>
</evidence>
<feature type="domain" description="SusD-like N-terminal" evidence="8">
    <location>
        <begin position="96"/>
        <end position="225"/>
    </location>
</feature>
<comment type="similarity">
    <text evidence="2">Belongs to the SusD family.</text>
</comment>
<keyword evidence="10" id="KW-1185">Reference proteome</keyword>
<dbReference type="RefSeq" id="WP_379764421.1">
    <property type="nucleotide sequence ID" value="NZ_JBHSCL010000004.1"/>
</dbReference>
<keyword evidence="4" id="KW-0472">Membrane</keyword>
<feature type="domain" description="RagB/SusD" evidence="7">
    <location>
        <begin position="317"/>
        <end position="536"/>
    </location>
</feature>
<dbReference type="PROSITE" id="PS51257">
    <property type="entry name" value="PROKAR_LIPOPROTEIN"/>
    <property type="match status" value="1"/>
</dbReference>
<organism evidence="9 10">
    <name type="scientific">Flagellimonas marina</name>
    <dbReference type="NCBI Taxonomy" id="1775168"/>
    <lineage>
        <taxon>Bacteria</taxon>
        <taxon>Pseudomonadati</taxon>
        <taxon>Bacteroidota</taxon>
        <taxon>Flavobacteriia</taxon>
        <taxon>Flavobacteriales</taxon>
        <taxon>Flavobacteriaceae</taxon>
        <taxon>Flagellimonas</taxon>
    </lineage>
</organism>
<dbReference type="Gene3D" id="1.25.40.390">
    <property type="match status" value="1"/>
</dbReference>
<protein>
    <submittedName>
        <fullName evidence="9">RagB/SusD family nutrient uptake outer membrane protein</fullName>
    </submittedName>
</protein>
<name>A0ABV8PN03_9FLAO</name>
<keyword evidence="5" id="KW-0998">Cell outer membrane</keyword>
<dbReference type="InterPro" id="IPR012944">
    <property type="entry name" value="SusD_RagB_dom"/>
</dbReference>
<evidence type="ECO:0000259" key="8">
    <source>
        <dbReference type="Pfam" id="PF14322"/>
    </source>
</evidence>
<evidence type="ECO:0000256" key="3">
    <source>
        <dbReference type="ARBA" id="ARBA00022729"/>
    </source>
</evidence>
<evidence type="ECO:0000256" key="1">
    <source>
        <dbReference type="ARBA" id="ARBA00004442"/>
    </source>
</evidence>
<dbReference type="Pfam" id="PF14322">
    <property type="entry name" value="SusD-like_3"/>
    <property type="match status" value="1"/>
</dbReference>
<dbReference type="Pfam" id="PF07980">
    <property type="entry name" value="SusD_RagB"/>
    <property type="match status" value="1"/>
</dbReference>
<evidence type="ECO:0000313" key="10">
    <source>
        <dbReference type="Proteomes" id="UP001595841"/>
    </source>
</evidence>
<sequence length="536" mass="60560">MMKYIKTKKWILAAIAVCTLGASCTDLEETVYSQILAEETVFTADDLNLIVATPYANMRGIYWEWEGLFDVYEESSDLYVTPRRTNIGWGAQYILMHQHTWGPGTSHIESLWFRSYRAINNANKAILQLEQLEGEGVDNYIAEMKALRALCYYILYDNFRNIPLVTQFDVPEGFLPEQASNQEVYDFIIQELTDAMPLLSQENSGATYGRFTYWGAKMTLAKMYLNSEVYIGTPRWDDALAEVQDIIDSGLFSMASDFSDIFAIENENLPETIYAIPFDQINASGSYLAYKALLGSSRATFDLSGSPWGGSAAIPQFIDTYDEDDQRLEDTWIGGPQFTSSGDPLLLNPDDPDSQLDYINYIKNVNEADDADGYRFVRYEIGAGDVGTTSNDVPFFRYTDALMIKAECLLRTGFADQAAEIVSDVRQRAFKDTDPSKAVVTGAELMQGSVYQYGVQEDGVITNLEGGDDIEYGRFLDELAWEFVGEHHRKQDLIRFGVYTTKSWFSHTPNGDYREIFPIPLSQMETNPNLTQNPGY</sequence>